<keyword evidence="3" id="KW-0812">Transmembrane</keyword>
<keyword evidence="3" id="KW-0472">Membrane</keyword>
<evidence type="ECO:0000256" key="3">
    <source>
        <dbReference type="SAM" id="Phobius"/>
    </source>
</evidence>
<dbReference type="STRING" id="2070753.A0A3A3A480"/>
<keyword evidence="1" id="KW-0175">Coiled coil</keyword>
<evidence type="ECO:0000256" key="2">
    <source>
        <dbReference type="SAM" id="MobiDB-lite"/>
    </source>
</evidence>
<accession>A0A3A3A480</accession>
<reference evidence="5" key="1">
    <citation type="submission" date="2017-02" db="EMBL/GenBank/DDBJ databases">
        <authorList>
            <person name="Tafer H."/>
            <person name="Lopandic K."/>
        </authorList>
    </citation>
    <scope>NUCLEOTIDE SEQUENCE [LARGE SCALE GENOMIC DNA]</scope>
    <source>
        <strain evidence="5">CBS 366.77</strain>
    </source>
</reference>
<feature type="compositionally biased region" description="Low complexity" evidence="2">
    <location>
        <begin position="171"/>
        <end position="188"/>
    </location>
</feature>
<feature type="region of interest" description="Disordered" evidence="2">
    <location>
        <begin position="1"/>
        <end position="188"/>
    </location>
</feature>
<sequence length="459" mass="51569">MESPFRSSIPAILSSSNESTTPPPLVRGSQSPGPQRMRQTPLRRSKTERQLIPSSSGDRSSEDRHSHHPTRSTSHSHGSDDVDASVTHQHQHRHHQLPTLDIPGLDGIGFRRPHKHKRSASTDPRLRRTMSHTTSSGGARSLMPSWSGTREKDRDADDSLLRPITHETSRSRYGSTSTGGFSSGSRKGSLLDTIELNERIGQARREPVSVEELEQVKKRRKQGEEYLRSALSSIGTLATDITRRLDYTYYNLLEKLTALTSTITSFRELSTSTSAVFSDFEREATGLDKEIRKQIGELKGFQPQIQKVESLEERMRAGKQKAEELGDRLQRMRSEIEGWEKREAEWQARVGRRLRIFWAVIACSILVLLIAVAAQKLPMFKGLDRDALSQLANYSDSFLRNSETGKPDLDADGREDRQGYPSGLAYRHATCQDNNAQFTGGQHGAFPTGQDPLRIFDEL</sequence>
<evidence type="ECO:0000313" key="5">
    <source>
        <dbReference type="Proteomes" id="UP000266188"/>
    </source>
</evidence>
<gene>
    <name evidence="4" type="ORF">PHISCL_01147</name>
</gene>
<proteinExistence type="predicted"/>
<name>A0A3A3A480_9EURO</name>
<dbReference type="AlphaFoldDB" id="A0A3A3A480"/>
<protein>
    <submittedName>
        <fullName evidence="4">Uncharacterized protein</fullName>
    </submittedName>
</protein>
<dbReference type="OrthoDB" id="5419542at2759"/>
<dbReference type="Proteomes" id="UP000266188">
    <property type="component" value="Unassembled WGS sequence"/>
</dbReference>
<evidence type="ECO:0000313" key="4">
    <source>
        <dbReference type="EMBL" id="RJE26534.1"/>
    </source>
</evidence>
<organism evidence="4 5">
    <name type="scientific">Aspergillus sclerotialis</name>
    <dbReference type="NCBI Taxonomy" id="2070753"/>
    <lineage>
        <taxon>Eukaryota</taxon>
        <taxon>Fungi</taxon>
        <taxon>Dikarya</taxon>
        <taxon>Ascomycota</taxon>
        <taxon>Pezizomycotina</taxon>
        <taxon>Eurotiomycetes</taxon>
        <taxon>Eurotiomycetidae</taxon>
        <taxon>Eurotiales</taxon>
        <taxon>Aspergillaceae</taxon>
        <taxon>Aspergillus</taxon>
        <taxon>Aspergillus subgen. Polypaecilum</taxon>
    </lineage>
</organism>
<keyword evidence="5" id="KW-1185">Reference proteome</keyword>
<feature type="coiled-coil region" evidence="1">
    <location>
        <begin position="308"/>
        <end position="349"/>
    </location>
</feature>
<feature type="compositionally biased region" description="Polar residues" evidence="2">
    <location>
        <begin position="131"/>
        <end position="148"/>
    </location>
</feature>
<feature type="transmembrane region" description="Helical" evidence="3">
    <location>
        <begin position="356"/>
        <end position="374"/>
    </location>
</feature>
<dbReference type="EMBL" id="MVGC01000020">
    <property type="protein sequence ID" value="RJE26534.1"/>
    <property type="molecule type" value="Genomic_DNA"/>
</dbReference>
<feature type="compositionally biased region" description="Basic and acidic residues" evidence="2">
    <location>
        <begin position="149"/>
        <end position="170"/>
    </location>
</feature>
<comment type="caution">
    <text evidence="4">The sequence shown here is derived from an EMBL/GenBank/DDBJ whole genome shotgun (WGS) entry which is preliminary data.</text>
</comment>
<keyword evidence="3" id="KW-1133">Transmembrane helix</keyword>
<evidence type="ECO:0000256" key="1">
    <source>
        <dbReference type="SAM" id="Coils"/>
    </source>
</evidence>